<proteinExistence type="predicted"/>
<keyword evidence="1" id="KW-0732">Signal</keyword>
<comment type="caution">
    <text evidence="2">The sequence shown here is derived from an EMBL/GenBank/DDBJ whole genome shotgun (WGS) entry which is preliminary data.</text>
</comment>
<organism evidence="2 3">
    <name type="scientific">Thalassolituus marinus</name>
    <dbReference type="NCBI Taxonomy" id="671053"/>
    <lineage>
        <taxon>Bacteria</taxon>
        <taxon>Pseudomonadati</taxon>
        <taxon>Pseudomonadota</taxon>
        <taxon>Gammaproteobacteria</taxon>
        <taxon>Oceanospirillales</taxon>
        <taxon>Oceanospirillaceae</taxon>
        <taxon>Thalassolituus</taxon>
    </lineage>
</organism>
<dbReference type="Proteomes" id="UP000714380">
    <property type="component" value="Unassembled WGS sequence"/>
</dbReference>
<feature type="signal peptide" evidence="1">
    <location>
        <begin position="1"/>
        <end position="23"/>
    </location>
</feature>
<reference evidence="2 3" key="1">
    <citation type="submission" date="2020-12" db="EMBL/GenBank/DDBJ databases">
        <title>Novel Thalassolituus-related marine hydrocarbonoclastic bacteria mediated algae-derived hydrocarbons mineralization in twilight zone of the northern South China Sea.</title>
        <authorList>
            <person name="Dong C."/>
        </authorList>
    </citation>
    <scope>NUCLEOTIDE SEQUENCE [LARGE SCALE GENOMIC DNA]</scope>
    <source>
        <strain evidence="2 3">IMCC1826</strain>
    </source>
</reference>
<feature type="chain" id="PRO_5045758211" description="Outer membrane protein beta-barrel domain-containing protein" evidence="1">
    <location>
        <begin position="24"/>
        <end position="182"/>
    </location>
</feature>
<keyword evidence="3" id="KW-1185">Reference proteome</keyword>
<evidence type="ECO:0000313" key="3">
    <source>
        <dbReference type="Proteomes" id="UP000714380"/>
    </source>
</evidence>
<evidence type="ECO:0008006" key="4">
    <source>
        <dbReference type="Google" id="ProtNLM"/>
    </source>
</evidence>
<accession>A0ABS7ZU88</accession>
<dbReference type="EMBL" id="JAEDAH010000104">
    <property type="protein sequence ID" value="MCA6065317.1"/>
    <property type="molecule type" value="Genomic_DNA"/>
</dbReference>
<dbReference type="RefSeq" id="WP_225677141.1">
    <property type="nucleotide sequence ID" value="NZ_JAEDAH010000104.1"/>
</dbReference>
<evidence type="ECO:0000256" key="1">
    <source>
        <dbReference type="SAM" id="SignalP"/>
    </source>
</evidence>
<name>A0ABS7ZU88_9GAMM</name>
<gene>
    <name evidence="2" type="ORF">I9W95_17105</name>
</gene>
<evidence type="ECO:0000313" key="2">
    <source>
        <dbReference type="EMBL" id="MCA6065317.1"/>
    </source>
</evidence>
<sequence>MSLTSRALISLVAGLALIQPAQAEPTNFRVGTGLFQTSFDNAAAWMPESSDQGFTLFAEFPQSAHAGSRFMLYRINGEDGRRIEGGETQLMWGLGLDAPGLRLYTGPAWHYENIRVARASGSNTRRFNGWGWHAGTGFQYKAVTIDLTTTWRVADDYTSEAERDGKDGGDVFTYSLLASYRF</sequence>
<protein>
    <recommendedName>
        <fullName evidence="4">Outer membrane protein beta-barrel domain-containing protein</fullName>
    </recommendedName>
</protein>